<dbReference type="HOGENOM" id="CLU_117332_0_0_1"/>
<dbReference type="SUPFAM" id="SSF57756">
    <property type="entry name" value="Retrovirus zinc finger-like domains"/>
    <property type="match status" value="1"/>
</dbReference>
<dbReference type="InParanoid" id="E9I2V8"/>
<reference evidence="4 5" key="1">
    <citation type="journal article" date="2011" name="Science">
        <title>The ecoresponsive genome of Daphnia pulex.</title>
        <authorList>
            <person name="Colbourne J.K."/>
            <person name="Pfrender M.E."/>
            <person name="Gilbert D."/>
            <person name="Thomas W.K."/>
            <person name="Tucker A."/>
            <person name="Oakley T.H."/>
            <person name="Tokishita S."/>
            <person name="Aerts A."/>
            <person name="Arnold G.J."/>
            <person name="Basu M.K."/>
            <person name="Bauer D.J."/>
            <person name="Caceres C.E."/>
            <person name="Carmel L."/>
            <person name="Casola C."/>
            <person name="Choi J.H."/>
            <person name="Detter J.C."/>
            <person name="Dong Q."/>
            <person name="Dusheyko S."/>
            <person name="Eads B.D."/>
            <person name="Frohlich T."/>
            <person name="Geiler-Samerotte K.A."/>
            <person name="Gerlach D."/>
            <person name="Hatcher P."/>
            <person name="Jogdeo S."/>
            <person name="Krijgsveld J."/>
            <person name="Kriventseva E.V."/>
            <person name="Kultz D."/>
            <person name="Laforsch C."/>
            <person name="Lindquist E."/>
            <person name="Lopez J."/>
            <person name="Manak J.R."/>
            <person name="Muller J."/>
            <person name="Pangilinan J."/>
            <person name="Patwardhan R.P."/>
            <person name="Pitluck S."/>
            <person name="Pritham E.J."/>
            <person name="Rechtsteiner A."/>
            <person name="Rho M."/>
            <person name="Rogozin I.B."/>
            <person name="Sakarya O."/>
            <person name="Salamov A."/>
            <person name="Schaack S."/>
            <person name="Shapiro H."/>
            <person name="Shiga Y."/>
            <person name="Skalitzky C."/>
            <person name="Smith Z."/>
            <person name="Souvorov A."/>
            <person name="Sung W."/>
            <person name="Tang Z."/>
            <person name="Tsuchiya D."/>
            <person name="Tu H."/>
            <person name="Vos H."/>
            <person name="Wang M."/>
            <person name="Wolf Y.I."/>
            <person name="Yamagata H."/>
            <person name="Yamada T."/>
            <person name="Ye Y."/>
            <person name="Shaw J.R."/>
            <person name="Andrews J."/>
            <person name="Crease T.J."/>
            <person name="Tang H."/>
            <person name="Lucas S.M."/>
            <person name="Robertson H.M."/>
            <person name="Bork P."/>
            <person name="Koonin E.V."/>
            <person name="Zdobnov E.M."/>
            <person name="Grigoriev I.V."/>
            <person name="Lynch M."/>
            <person name="Boore J.L."/>
        </authorList>
    </citation>
    <scope>NUCLEOTIDE SEQUENCE [LARGE SCALE GENOMIC DNA]</scope>
</reference>
<protein>
    <recommendedName>
        <fullName evidence="3">CCHC-type domain-containing protein</fullName>
    </recommendedName>
</protein>
<dbReference type="EMBL" id="GL734260">
    <property type="protein sequence ID" value="EFX61672.1"/>
    <property type="molecule type" value="Genomic_DNA"/>
</dbReference>
<dbReference type="OrthoDB" id="8063677at2759"/>
<keyword evidence="5" id="KW-1185">Reference proteome</keyword>
<feature type="domain" description="CCHC-type" evidence="3">
    <location>
        <begin position="146"/>
        <end position="161"/>
    </location>
</feature>
<dbReference type="GO" id="GO:0008270">
    <property type="term" value="F:zinc ion binding"/>
    <property type="evidence" value="ECO:0007669"/>
    <property type="project" value="UniProtKB-KW"/>
</dbReference>
<gene>
    <name evidence="4" type="ORF">DAPPUDRAFT_121202</name>
</gene>
<keyword evidence="1" id="KW-0862">Zinc</keyword>
<evidence type="ECO:0000313" key="5">
    <source>
        <dbReference type="Proteomes" id="UP000000305"/>
    </source>
</evidence>
<proteinExistence type="predicted"/>
<dbReference type="Gene3D" id="4.10.60.10">
    <property type="entry name" value="Zinc finger, CCHC-type"/>
    <property type="match status" value="1"/>
</dbReference>
<dbReference type="Proteomes" id="UP000000305">
    <property type="component" value="Unassembled WGS sequence"/>
</dbReference>
<dbReference type="AlphaFoldDB" id="E9I2V8"/>
<dbReference type="KEGG" id="dpx:DAPPUDRAFT_121202"/>
<evidence type="ECO:0000256" key="2">
    <source>
        <dbReference type="SAM" id="MobiDB-lite"/>
    </source>
</evidence>
<feature type="region of interest" description="Disordered" evidence="2">
    <location>
        <begin position="73"/>
        <end position="139"/>
    </location>
</feature>
<dbReference type="Pfam" id="PF00098">
    <property type="entry name" value="zf-CCHC"/>
    <property type="match status" value="1"/>
</dbReference>
<accession>E9I2V8</accession>
<dbReference type="SMART" id="SM00343">
    <property type="entry name" value="ZnF_C2HC"/>
    <property type="match status" value="1"/>
</dbReference>
<dbReference type="PROSITE" id="PS50158">
    <property type="entry name" value="ZF_CCHC"/>
    <property type="match status" value="1"/>
</dbReference>
<evidence type="ECO:0000313" key="4">
    <source>
        <dbReference type="EMBL" id="EFX61672.1"/>
    </source>
</evidence>
<sequence>MKPEKQTTLQSCTTALEMWSRIQTYFLAAWDSTPQELKTLSSLTKRLVKEETSQARTKNSKLENDAQGAFLSQSAGKLNNPDGSCPPQHAYPARGYFGPRGGQRGRGPVRGRGGYHQRGNYHPYSNRNPAQQTPAQLNKQPPQVTCYHCGQEGHFKRQCRDWKKEMEDRRNGNHGENQPQSYSYNYFIYLISFPVNNEKLIK</sequence>
<evidence type="ECO:0000256" key="1">
    <source>
        <dbReference type="PROSITE-ProRule" id="PRU00047"/>
    </source>
</evidence>
<keyword evidence="1" id="KW-0479">Metal-binding</keyword>
<keyword evidence="1" id="KW-0863">Zinc-finger</keyword>
<evidence type="ECO:0000259" key="3">
    <source>
        <dbReference type="PROSITE" id="PS50158"/>
    </source>
</evidence>
<dbReference type="PhylomeDB" id="E9I2V8"/>
<name>E9I2V8_DAPPU</name>
<organism evidence="4 5">
    <name type="scientific">Daphnia pulex</name>
    <name type="common">Water flea</name>
    <dbReference type="NCBI Taxonomy" id="6669"/>
    <lineage>
        <taxon>Eukaryota</taxon>
        <taxon>Metazoa</taxon>
        <taxon>Ecdysozoa</taxon>
        <taxon>Arthropoda</taxon>
        <taxon>Crustacea</taxon>
        <taxon>Branchiopoda</taxon>
        <taxon>Diplostraca</taxon>
        <taxon>Cladocera</taxon>
        <taxon>Anomopoda</taxon>
        <taxon>Daphniidae</taxon>
        <taxon>Daphnia</taxon>
    </lineage>
</organism>
<dbReference type="InterPro" id="IPR036875">
    <property type="entry name" value="Znf_CCHC_sf"/>
</dbReference>
<feature type="compositionally biased region" description="Polar residues" evidence="2">
    <location>
        <begin position="123"/>
        <end position="139"/>
    </location>
</feature>
<dbReference type="InterPro" id="IPR001878">
    <property type="entry name" value="Znf_CCHC"/>
</dbReference>
<dbReference type="GO" id="GO:0003676">
    <property type="term" value="F:nucleic acid binding"/>
    <property type="evidence" value="ECO:0007669"/>
    <property type="project" value="InterPro"/>
</dbReference>